<keyword evidence="2" id="KW-1185">Reference proteome</keyword>
<evidence type="ECO:0000313" key="1">
    <source>
        <dbReference type="EMBL" id="KGO91540.1"/>
    </source>
</evidence>
<protein>
    <recommendedName>
        <fullName evidence="3">DUF4595 domain-containing protein</fullName>
    </recommendedName>
</protein>
<dbReference type="PROSITE" id="PS51257">
    <property type="entry name" value="PROKAR_LIPOPROTEIN"/>
    <property type="match status" value="1"/>
</dbReference>
<reference evidence="1 2" key="1">
    <citation type="submission" date="2013-09" db="EMBL/GenBank/DDBJ databases">
        <authorList>
            <person name="Zeng Z."/>
            <person name="Chen C."/>
        </authorList>
    </citation>
    <scope>NUCLEOTIDE SEQUENCE [LARGE SCALE GENOMIC DNA]</scope>
    <source>
        <strain evidence="1 2">WB 4.1-42</strain>
    </source>
</reference>
<sequence>MKKFIMFLALVAMVSCSKDDDSNNVAEDDVAGAQLYLKSATVQYANGNPIEVEFEYNDDKELTDLYLGTSHYEITYKNGYVKTFENVNTNYKFDYDSNNLLTNITADGVEQAVVYDEQERSYTIGEVVYTVNENNDLASAANIDQQGIFIGYDAEKRGAIFNYPTKNPFWIFTFIGGPSIFANKASTTNGTTEIENTFNDDGYLTKAVYRLAGVLQNTIIYTYEEL</sequence>
<name>A0A0A2MTI1_9FLAO</name>
<dbReference type="STRING" id="1121898.GCA_000422725_02971"/>
<evidence type="ECO:0000313" key="2">
    <source>
        <dbReference type="Proteomes" id="UP000030111"/>
    </source>
</evidence>
<organism evidence="1 2">
    <name type="scientific">Flavobacterium subsaxonicum WB 4.1-42 = DSM 21790</name>
    <dbReference type="NCBI Taxonomy" id="1121898"/>
    <lineage>
        <taxon>Bacteria</taxon>
        <taxon>Pseudomonadati</taxon>
        <taxon>Bacteroidota</taxon>
        <taxon>Flavobacteriia</taxon>
        <taxon>Flavobacteriales</taxon>
        <taxon>Flavobacteriaceae</taxon>
        <taxon>Flavobacterium</taxon>
    </lineage>
</organism>
<evidence type="ECO:0008006" key="3">
    <source>
        <dbReference type="Google" id="ProtNLM"/>
    </source>
</evidence>
<accession>A0A0A2MTI1</accession>
<dbReference type="AlphaFoldDB" id="A0A0A2MTI1"/>
<dbReference type="Proteomes" id="UP000030111">
    <property type="component" value="Unassembled WGS sequence"/>
</dbReference>
<proteinExistence type="predicted"/>
<gene>
    <name evidence="1" type="ORF">Q766_17580</name>
</gene>
<comment type="caution">
    <text evidence="1">The sequence shown here is derived from an EMBL/GenBank/DDBJ whole genome shotgun (WGS) entry which is preliminary data.</text>
</comment>
<dbReference type="EMBL" id="JRLY01000018">
    <property type="protein sequence ID" value="KGO91540.1"/>
    <property type="molecule type" value="Genomic_DNA"/>
</dbReference>
<dbReference type="RefSeq" id="WP_026991147.1">
    <property type="nucleotide sequence ID" value="NZ_AUGP01000025.1"/>
</dbReference>